<proteinExistence type="predicted"/>
<dbReference type="VEuPathDB" id="VectorBase:AFUN009705"/>
<sequence>MDKRKLNKSNFKDDPLHWCAANNWPKEVNKCLEKGGNPYRPNKDGLSPMHAAIAHNAYLAVNILLEQYTSHLAIVKEHMEKRFLWKKENCSWKKRPILIACTAEERGQVQLVASSCPSAIPFNVQVFVFFLTPHYGSQLVALDVCSAQKQSAVLQCINMLLPNGVLSVDRTDPRKDSMTYLQTACLYERVEKFRTLLEHGSQLSATGDGESIPLMTACRTMKLDIVKLLLTKYVNHYDPTVVDIQQKNAFHISLEKNNPKLADYVLKALIKYRMEKFGETESEAFNRIFPYKSEEYSYMTTWSLIRPNLKEMCGRYVVQYRLDLSHCNGERLNVVELLSRKIALDYCFEEIRRNPDILKLKEEDETTVLHHLFKHNHLDLIKELYDQHPTVRVFFETKAAFEVLRVTLTHRQVDRLILILEHHKDYLRSKPDELEEYAIGQTWFDRSVYREPFALLAAAFPEKEDVINDTIAQATKLQQKKSFTDRFNALNKLFEPEFASLKEEGVLLEDLLDEHKRNVLHQAVEWDELALIKNLLHCGIDLNRKDGEGNLPIFFVRSIAALDMLYDKTPVDATITNDTGYNLLHHSSRLGSHVGEEIQTKLLQLGFDVNQPTHDGNVPLSLAGCCSTVRFLLKHGANVELINGSALVNTLYRKQHCAGWALILKIAHLPWFEEIAHVFLPWLLGNQNRDFFTCSSGEYLEKYPEIRKKLFDSLYKHSRDEAATFFGKVCHRAINCCARWFLDYGYDIDIEVQDDYRYTPLVGLLSYMEEPNLDVVERLLKKGANVNTRNDWGRNALLAIVCNFKSAQWYGHTLTTIDMLLDYGADINIQDNDGNTALHYAFSDMHIELAELLIVRGADRKIKNNANKLPYQMVSKDLQALYAFLGN</sequence>
<organism evidence="4">
    <name type="scientific">Anopheles funestus</name>
    <name type="common">African malaria mosquito</name>
    <dbReference type="NCBI Taxonomy" id="62324"/>
    <lineage>
        <taxon>Eukaryota</taxon>
        <taxon>Metazoa</taxon>
        <taxon>Ecdysozoa</taxon>
        <taxon>Arthropoda</taxon>
        <taxon>Hexapoda</taxon>
        <taxon>Insecta</taxon>
        <taxon>Pterygota</taxon>
        <taxon>Neoptera</taxon>
        <taxon>Endopterygota</taxon>
        <taxon>Diptera</taxon>
        <taxon>Nematocera</taxon>
        <taxon>Culicoidea</taxon>
        <taxon>Culicidae</taxon>
        <taxon>Anophelinae</taxon>
        <taxon>Anopheles</taxon>
    </lineage>
</organism>
<dbReference type="Pfam" id="PF12796">
    <property type="entry name" value="Ank_2"/>
    <property type="match status" value="1"/>
</dbReference>
<dbReference type="SUPFAM" id="SSF48403">
    <property type="entry name" value="Ankyrin repeat"/>
    <property type="match status" value="3"/>
</dbReference>
<dbReference type="InterPro" id="IPR002110">
    <property type="entry name" value="Ankyrin_rpt"/>
</dbReference>
<evidence type="ECO:0000256" key="1">
    <source>
        <dbReference type="ARBA" id="ARBA00022737"/>
    </source>
</evidence>
<dbReference type="PANTHER" id="PTHR24198">
    <property type="entry name" value="ANKYRIN REPEAT AND PROTEIN KINASE DOMAIN-CONTAINING PROTEIN"/>
    <property type="match status" value="1"/>
</dbReference>
<keyword evidence="1" id="KW-0677">Repeat</keyword>
<dbReference type="Gene3D" id="1.25.40.20">
    <property type="entry name" value="Ankyrin repeat-containing domain"/>
    <property type="match status" value="5"/>
</dbReference>
<dbReference type="STRING" id="62324.A0A182RTV2"/>
<evidence type="ECO:0000256" key="2">
    <source>
        <dbReference type="ARBA" id="ARBA00023043"/>
    </source>
</evidence>
<feature type="repeat" description="ANK" evidence="3">
    <location>
        <begin position="515"/>
        <end position="547"/>
    </location>
</feature>
<keyword evidence="2 3" id="KW-0040">ANK repeat</keyword>
<dbReference type="PANTHER" id="PTHR24198:SF165">
    <property type="entry name" value="ANKYRIN REPEAT-CONTAINING PROTEIN-RELATED"/>
    <property type="match status" value="1"/>
</dbReference>
<name>A0A182RTV2_ANOFN</name>
<dbReference type="AlphaFoldDB" id="A0A182RTV2"/>
<dbReference type="PROSITE" id="PS50297">
    <property type="entry name" value="ANK_REP_REGION"/>
    <property type="match status" value="1"/>
</dbReference>
<evidence type="ECO:0000256" key="3">
    <source>
        <dbReference type="PROSITE-ProRule" id="PRU00023"/>
    </source>
</evidence>
<dbReference type="EnsemblMetazoa" id="AFUN009705-RA">
    <property type="protein sequence ID" value="AFUN009705-PA"/>
    <property type="gene ID" value="AFUN009705"/>
</dbReference>
<accession>A0A182RTV2</accession>
<dbReference type="VEuPathDB" id="VectorBase:AFUN2_006007"/>
<protein>
    <submittedName>
        <fullName evidence="4">Uncharacterized protein</fullName>
    </submittedName>
</protein>
<dbReference type="SMART" id="SM00248">
    <property type="entry name" value="ANK"/>
    <property type="match status" value="12"/>
</dbReference>
<evidence type="ECO:0000313" key="4">
    <source>
        <dbReference type="EnsemblMetazoa" id="AFUN009705-PA"/>
    </source>
</evidence>
<feature type="repeat" description="ANK" evidence="3">
    <location>
        <begin position="833"/>
        <end position="865"/>
    </location>
</feature>
<reference evidence="4" key="1">
    <citation type="submission" date="2020-05" db="UniProtKB">
        <authorList>
            <consortium name="EnsemblMetazoa"/>
        </authorList>
    </citation>
    <scope>IDENTIFICATION</scope>
    <source>
        <strain evidence="4">FUMOZ</strain>
    </source>
</reference>
<dbReference type="PROSITE" id="PS50088">
    <property type="entry name" value="ANK_REPEAT"/>
    <property type="match status" value="2"/>
</dbReference>
<dbReference type="InterPro" id="IPR036770">
    <property type="entry name" value="Ankyrin_rpt-contain_sf"/>
</dbReference>